<evidence type="ECO:0000313" key="1">
    <source>
        <dbReference type="EMBL" id="EGN56722.1"/>
    </source>
</evidence>
<dbReference type="STRING" id="688246.Premu_1293"/>
<accession>F8N9T0</accession>
<dbReference type="AlphaFoldDB" id="F8N9T0"/>
<evidence type="ECO:0000313" key="2">
    <source>
        <dbReference type="Proteomes" id="UP000002772"/>
    </source>
</evidence>
<reference evidence="2" key="1">
    <citation type="journal article" date="2011" name="Stand. Genomic Sci.">
        <title>Non-contiguous finished genome sequence of the opportunistic oral pathogen Prevotella multisaccharivorax type strain (PPPA20).</title>
        <authorList>
            <person name="Pati A."/>
            <person name="Gronow S."/>
            <person name="Lu M."/>
            <person name="Lapidus A."/>
            <person name="Nolan M."/>
            <person name="Lucas S."/>
            <person name="Hammon N."/>
            <person name="Deshpande S."/>
            <person name="Cheng J.F."/>
            <person name="Tapia R."/>
            <person name="Han C."/>
            <person name="Goodwin L."/>
            <person name="Pitluck S."/>
            <person name="Liolios K."/>
            <person name="Pagani I."/>
            <person name="Mavromatis K."/>
            <person name="Mikhailova N."/>
            <person name="Huntemann M."/>
            <person name="Chen A."/>
            <person name="Palaniappan K."/>
            <person name="Land M."/>
            <person name="Hauser L."/>
            <person name="Detter J.C."/>
            <person name="Brambilla E.M."/>
            <person name="Rohde M."/>
            <person name="Goker M."/>
            <person name="Woyke T."/>
            <person name="Bristow J."/>
            <person name="Eisen J.A."/>
            <person name="Markowitz V."/>
            <person name="Hugenholtz P."/>
            <person name="Kyrpides N.C."/>
            <person name="Klenk H.P."/>
            <person name="Ivanova N."/>
        </authorList>
    </citation>
    <scope>NUCLEOTIDE SEQUENCE [LARGE SCALE GENOMIC DNA]</scope>
    <source>
        <strain evidence="2">DSM 17128</strain>
    </source>
</reference>
<dbReference type="EMBL" id="GL945017">
    <property type="protein sequence ID" value="EGN56722.1"/>
    <property type="molecule type" value="Genomic_DNA"/>
</dbReference>
<gene>
    <name evidence="1" type="ORF">Premu_1293</name>
</gene>
<name>F8N9T0_9BACT</name>
<organism evidence="1 2">
    <name type="scientific">Hallella multisaccharivorax DSM 17128</name>
    <dbReference type="NCBI Taxonomy" id="688246"/>
    <lineage>
        <taxon>Bacteria</taxon>
        <taxon>Pseudomonadati</taxon>
        <taxon>Bacteroidota</taxon>
        <taxon>Bacteroidia</taxon>
        <taxon>Bacteroidales</taxon>
        <taxon>Prevotellaceae</taxon>
        <taxon>Hallella</taxon>
    </lineage>
</organism>
<proteinExistence type="predicted"/>
<sequence>MYECQFFRAKLVIFYDHFSLRGNYFSLNPLYFEK</sequence>
<dbReference type="Proteomes" id="UP000002772">
    <property type="component" value="Unassembled WGS sequence"/>
</dbReference>
<protein>
    <submittedName>
        <fullName evidence="1">Uncharacterized protein</fullName>
    </submittedName>
</protein>
<keyword evidence="2" id="KW-1185">Reference proteome</keyword>
<dbReference type="HOGENOM" id="CLU_3375222_0_0_10"/>